<feature type="compositionally biased region" description="Polar residues" evidence="1">
    <location>
        <begin position="47"/>
        <end position="67"/>
    </location>
</feature>
<dbReference type="AlphaFoldDB" id="A0AAU9P8I4"/>
<gene>
    <name evidence="2" type="ORF">LVIROSA_LOCUS31987</name>
</gene>
<evidence type="ECO:0000313" key="2">
    <source>
        <dbReference type="EMBL" id="CAH1446282.1"/>
    </source>
</evidence>
<evidence type="ECO:0000313" key="3">
    <source>
        <dbReference type="Proteomes" id="UP001157418"/>
    </source>
</evidence>
<protein>
    <submittedName>
        <fullName evidence="2">Uncharacterized protein</fullName>
    </submittedName>
</protein>
<evidence type="ECO:0000256" key="1">
    <source>
        <dbReference type="SAM" id="MobiDB-lite"/>
    </source>
</evidence>
<name>A0AAU9P8I4_9ASTR</name>
<keyword evidence="3" id="KW-1185">Reference proteome</keyword>
<reference evidence="2 3" key="1">
    <citation type="submission" date="2022-01" db="EMBL/GenBank/DDBJ databases">
        <authorList>
            <person name="Xiong W."/>
            <person name="Schranz E."/>
        </authorList>
    </citation>
    <scope>NUCLEOTIDE SEQUENCE [LARGE SCALE GENOMIC DNA]</scope>
</reference>
<dbReference type="Proteomes" id="UP001157418">
    <property type="component" value="Unassembled WGS sequence"/>
</dbReference>
<feature type="region of interest" description="Disordered" evidence="1">
    <location>
        <begin position="1"/>
        <end position="67"/>
    </location>
</feature>
<comment type="caution">
    <text evidence="2">The sequence shown here is derived from an EMBL/GenBank/DDBJ whole genome shotgun (WGS) entry which is preliminary data.</text>
</comment>
<sequence length="133" mass="13720">MKTDELNNDIPKGFNSWGNGKKNKDIKDGLRGQNGNSATKKFFYSAPHNQRSDGNTPAASHSYSSTNLGEAVKNPATAATIHTVVTVPGAEEGEPQAAALAAAVISQAAPAAPVNSTATPAVYSETPSFSICC</sequence>
<proteinExistence type="predicted"/>
<organism evidence="2 3">
    <name type="scientific">Lactuca virosa</name>
    <dbReference type="NCBI Taxonomy" id="75947"/>
    <lineage>
        <taxon>Eukaryota</taxon>
        <taxon>Viridiplantae</taxon>
        <taxon>Streptophyta</taxon>
        <taxon>Embryophyta</taxon>
        <taxon>Tracheophyta</taxon>
        <taxon>Spermatophyta</taxon>
        <taxon>Magnoliopsida</taxon>
        <taxon>eudicotyledons</taxon>
        <taxon>Gunneridae</taxon>
        <taxon>Pentapetalae</taxon>
        <taxon>asterids</taxon>
        <taxon>campanulids</taxon>
        <taxon>Asterales</taxon>
        <taxon>Asteraceae</taxon>
        <taxon>Cichorioideae</taxon>
        <taxon>Cichorieae</taxon>
        <taxon>Lactucinae</taxon>
        <taxon>Lactuca</taxon>
    </lineage>
</organism>
<accession>A0AAU9P8I4</accession>
<dbReference type="EMBL" id="CAKMRJ010005523">
    <property type="protein sequence ID" value="CAH1446282.1"/>
    <property type="molecule type" value="Genomic_DNA"/>
</dbReference>